<dbReference type="PANTHER" id="PTHR47172:SF24">
    <property type="entry name" value="GATA ZINC FINGER DOMAIN-CONTAINING PROTEIN 14-RELATED"/>
    <property type="match status" value="1"/>
</dbReference>
<feature type="compositionally biased region" description="Basic and acidic residues" evidence="6">
    <location>
        <begin position="547"/>
        <end position="560"/>
    </location>
</feature>
<dbReference type="EMBL" id="LWDF02000422">
    <property type="protein sequence ID" value="KAE8248895.1"/>
    <property type="molecule type" value="Genomic_DNA"/>
</dbReference>
<evidence type="ECO:0000256" key="2">
    <source>
        <dbReference type="ARBA" id="ARBA00022771"/>
    </source>
</evidence>
<feature type="region of interest" description="Disordered" evidence="6">
    <location>
        <begin position="185"/>
        <end position="214"/>
    </location>
</feature>
<feature type="region of interest" description="Disordered" evidence="6">
    <location>
        <begin position="526"/>
        <end position="593"/>
    </location>
</feature>
<dbReference type="CDD" id="cd00202">
    <property type="entry name" value="ZnF_GATA"/>
    <property type="match status" value="1"/>
</dbReference>
<dbReference type="InterPro" id="IPR000679">
    <property type="entry name" value="Znf_GATA"/>
</dbReference>
<dbReference type="InterPro" id="IPR013088">
    <property type="entry name" value="Znf_NHR/GATA"/>
</dbReference>
<feature type="region of interest" description="Disordered" evidence="6">
    <location>
        <begin position="862"/>
        <end position="901"/>
    </location>
</feature>
<dbReference type="GO" id="GO:0008270">
    <property type="term" value="F:zinc ion binding"/>
    <property type="evidence" value="ECO:0007669"/>
    <property type="project" value="UniProtKB-KW"/>
</dbReference>
<evidence type="ECO:0000256" key="1">
    <source>
        <dbReference type="ARBA" id="ARBA00022723"/>
    </source>
</evidence>
<feature type="compositionally biased region" description="Polar residues" evidence="6">
    <location>
        <begin position="882"/>
        <end position="899"/>
    </location>
</feature>
<keyword evidence="8" id="KW-1185">Reference proteome</keyword>
<feature type="region of interest" description="Disordered" evidence="6">
    <location>
        <begin position="1184"/>
        <end position="1233"/>
    </location>
</feature>
<keyword evidence="1" id="KW-0479">Metal-binding</keyword>
<organism evidence="7 8">
    <name type="scientific">Tilletia indica</name>
    <dbReference type="NCBI Taxonomy" id="43049"/>
    <lineage>
        <taxon>Eukaryota</taxon>
        <taxon>Fungi</taxon>
        <taxon>Dikarya</taxon>
        <taxon>Basidiomycota</taxon>
        <taxon>Ustilaginomycotina</taxon>
        <taxon>Exobasidiomycetes</taxon>
        <taxon>Tilletiales</taxon>
        <taxon>Tilletiaceae</taxon>
        <taxon>Tilletia</taxon>
    </lineage>
</organism>
<evidence type="ECO:0000256" key="5">
    <source>
        <dbReference type="ARBA" id="ARBA00023163"/>
    </source>
</evidence>
<feature type="compositionally biased region" description="Low complexity" evidence="6">
    <location>
        <begin position="1184"/>
        <end position="1227"/>
    </location>
</feature>
<gene>
    <name evidence="7" type="ORF">A4X13_0g5428</name>
</gene>
<dbReference type="Gene3D" id="3.30.450.20">
    <property type="entry name" value="PAS domain"/>
    <property type="match status" value="1"/>
</dbReference>
<proteinExistence type="predicted"/>
<dbReference type="GO" id="GO:0006355">
    <property type="term" value="P:regulation of DNA-templated transcription"/>
    <property type="evidence" value="ECO:0007669"/>
    <property type="project" value="InterPro"/>
</dbReference>
<name>A0A177TU60_9BASI</name>
<dbReference type="SUPFAM" id="SSF57716">
    <property type="entry name" value="Glucocorticoid receptor-like (DNA-binding domain)"/>
    <property type="match status" value="1"/>
</dbReference>
<reference evidence="7" key="2">
    <citation type="journal article" date="2019" name="IMA Fungus">
        <title>Genome sequencing and comparison of five Tilletia species to identify candidate genes for the detection of regulated species infecting wheat.</title>
        <authorList>
            <person name="Nguyen H.D.T."/>
            <person name="Sultana T."/>
            <person name="Kesanakurti P."/>
            <person name="Hambleton S."/>
        </authorList>
    </citation>
    <scope>NUCLEOTIDE SEQUENCE</scope>
    <source>
        <strain evidence="7">DAOMC 236416</strain>
    </source>
</reference>
<evidence type="ECO:0000256" key="4">
    <source>
        <dbReference type="ARBA" id="ARBA00023015"/>
    </source>
</evidence>
<evidence type="ECO:0000256" key="3">
    <source>
        <dbReference type="ARBA" id="ARBA00022833"/>
    </source>
</evidence>
<keyword evidence="5" id="KW-0804">Transcription</keyword>
<dbReference type="GO" id="GO:0043565">
    <property type="term" value="F:sequence-specific DNA binding"/>
    <property type="evidence" value="ECO:0007669"/>
    <property type="project" value="InterPro"/>
</dbReference>
<comment type="caution">
    <text evidence="7">The sequence shown here is derived from an EMBL/GenBank/DDBJ whole genome shotgun (WGS) entry which is preliminary data.</text>
</comment>
<keyword evidence="3" id="KW-0862">Zinc</keyword>
<reference evidence="7" key="1">
    <citation type="submission" date="2016-04" db="EMBL/GenBank/DDBJ databases">
        <authorList>
            <person name="Nguyen H.D."/>
            <person name="Samba Siva P."/>
            <person name="Cullis J."/>
            <person name="Levesque C.A."/>
            <person name="Hambleton S."/>
        </authorList>
    </citation>
    <scope>NUCLEOTIDE SEQUENCE</scope>
    <source>
        <strain evidence="7">DAOMC 236416</strain>
    </source>
</reference>
<feature type="compositionally biased region" description="Low complexity" evidence="6">
    <location>
        <begin position="870"/>
        <end position="881"/>
    </location>
</feature>
<keyword evidence="4" id="KW-0805">Transcription regulation</keyword>
<evidence type="ECO:0000313" key="8">
    <source>
        <dbReference type="Proteomes" id="UP000077521"/>
    </source>
</evidence>
<sequence>MFTTNSDWASSRQVAATEANNFIQEQVHSIPFRPQIFTNVDASPFPLAPRARVQSRKMQDPTSSSKSVLPSRCRCYWSILALPQSNAASVSSTSSARESSTSDVLPILQPEIDALEIVYVDPTLQAHLGQRAAAFVPGQNFFDLVHPDDVHQARKDMGDLFGPAKTTFGSVIRYRLSHVDTMRTRLLQRRSKHSKAKGKPSTRRKNSSPTSSQEDAFPAVGLVISYIGDGLALCFMHNAIDESPHDSDEQNKSEWSNWCGASAGQFSPQQADLLWRQLSRIRSKPNRQSAPEHIFQILRPPRDGGDILFSWPPPRLFPPINTNSDESGTRQAASAIGNSTLPRYDDGSYFADDFATLAQSLNPALFASSHASTTCTRRLRAQHTITTDGLVRTLESVVIDYGDILIAIFSTIGQEIIADAPSASELVGSLMTFPAFVPTPSQLQQSADFLFGTKPATLEAQSQVTLMSQSPTTLSPAFLQQTLSPRQTGFEFAIGDAGVGQDGLLNYMNNLSHPAPVAATAFSGNNGTLYPRSQEDGQSEDDSSECTGERSKFPGRRSFDESMLSPQKRLKSFGGQAPSAEDRRQSEISYPHRRAVTFNPDSLLASSAFSQQYQLMDGTAASGRYRNPSQGSFANSEYSQSLGTIMSYDSMASSETMFSPRQSVKWGSISGDNAANGAHRDSLASSVSAAGLDAAAVAAAASAAAAIQTRRRSRQETWPLARIDDGVVSASTSASTAAAAAGLPQPSSERSRSRSAVFLHTDADALASQMNAQFVGTGDYTGSHLGLPSTSSPHDPSSVAATAAAVAAVAAVSGNGNGSETTDSLSLFSMGVPGNSLNPYAAVPSPTAPSFSFGASPDVRPTVDLPPVESGSTTFTTGASGQQHSRSSVPSLLTESFDPSTGLPHSASYMTSYAPHCRALSAPGLILGNGMAYTSSSAQQYAGVPVYGDNMKQAQGGQKTCQSCGTTNSPEWRRGPTGHKTLCNACGLRYSRSVLRAKKRAEKRKASEQSIRRAREVAAAATTAASASAAAAVAAAASSRVGNEDQLACEEVPTSASSGNVEGLVGSSYFQFDGTTTKLAGPTAEPMVGVISSEGYTQAGPSDLGLGLQIYGSSSSSQTYESKAATAHASALGFEPPFLSSRATTAASGLSVASTATSQASSASSFFGVMPSSSDSSAGLYGSSTSSLASVHSTNGTDNNNSSSQNKNNSGPPNFFGTGTTTMSSSSDKVHHGLSVDTSEGVVAAAAEMERTTTADWMPFSSFGHPGSEGYDVEITV</sequence>
<dbReference type="PROSITE" id="PS50114">
    <property type="entry name" value="GATA_ZN_FINGER_2"/>
    <property type="match status" value="1"/>
</dbReference>
<evidence type="ECO:0000256" key="6">
    <source>
        <dbReference type="SAM" id="MobiDB-lite"/>
    </source>
</evidence>
<accession>A0A177TU60</accession>
<dbReference type="Proteomes" id="UP000077521">
    <property type="component" value="Unassembled WGS sequence"/>
</dbReference>
<dbReference type="AlphaFoldDB" id="A0A177TU60"/>
<dbReference type="PROSITE" id="PS00344">
    <property type="entry name" value="GATA_ZN_FINGER_1"/>
    <property type="match status" value="1"/>
</dbReference>
<feature type="compositionally biased region" description="Basic residues" evidence="6">
    <location>
        <begin position="186"/>
        <end position="206"/>
    </location>
</feature>
<dbReference type="Gene3D" id="3.30.50.10">
    <property type="entry name" value="Erythroid Transcription Factor GATA-1, subunit A"/>
    <property type="match status" value="1"/>
</dbReference>
<protein>
    <submittedName>
        <fullName evidence="7">Uncharacterized protein</fullName>
    </submittedName>
</protein>
<evidence type="ECO:0000313" key="7">
    <source>
        <dbReference type="EMBL" id="KAE8248895.1"/>
    </source>
</evidence>
<dbReference type="Pfam" id="PF00320">
    <property type="entry name" value="GATA"/>
    <property type="match status" value="1"/>
</dbReference>
<dbReference type="PANTHER" id="PTHR47172">
    <property type="entry name" value="OS01G0976800 PROTEIN"/>
    <property type="match status" value="1"/>
</dbReference>
<dbReference type="SMART" id="SM00401">
    <property type="entry name" value="ZnF_GATA"/>
    <property type="match status" value="1"/>
</dbReference>
<keyword evidence="2" id="KW-0863">Zinc-finger</keyword>